<comment type="caution">
    <text evidence="2">The sequence shown here is derived from an EMBL/GenBank/DDBJ whole genome shotgun (WGS) entry which is preliminary data.</text>
</comment>
<evidence type="ECO:0000259" key="1">
    <source>
        <dbReference type="Pfam" id="PF13581"/>
    </source>
</evidence>
<sequence>MPRRSLSFCLAPDTASASLARERVHEWLAELGWSPDESHDLVYAVSEIVTNAAEHAFVEAVGDRRDPPSIWVDCLVGSHDRRVRGPGKVDEVRVRVSDNGRWKPVAASGFRGHGLALAKAFVDGFAIATGDRGTTVDLVSRARTTTIRRPNPRRDR</sequence>
<dbReference type="GO" id="GO:0005524">
    <property type="term" value="F:ATP binding"/>
    <property type="evidence" value="ECO:0007669"/>
    <property type="project" value="UniProtKB-KW"/>
</dbReference>
<dbReference type="InterPro" id="IPR050267">
    <property type="entry name" value="Anti-sigma-factor_SerPK"/>
</dbReference>
<dbReference type="PANTHER" id="PTHR35526:SF3">
    <property type="entry name" value="ANTI-SIGMA-F FACTOR RSBW"/>
    <property type="match status" value="1"/>
</dbReference>
<dbReference type="CDD" id="cd16936">
    <property type="entry name" value="HATPase_RsbW-like"/>
    <property type="match status" value="1"/>
</dbReference>
<dbReference type="PANTHER" id="PTHR35526">
    <property type="entry name" value="ANTI-SIGMA-F FACTOR RSBW-RELATED"/>
    <property type="match status" value="1"/>
</dbReference>
<reference evidence="2 3" key="1">
    <citation type="submission" date="2020-11" db="EMBL/GenBank/DDBJ databases">
        <title>Pseudonocardia abyssalis sp. nov. and Pseudonocardia oceani sp. nov., description and phylogenomic analysis of two novel actinomycetes isolated from the deep Southern Ocean.</title>
        <authorList>
            <person name="Parra J."/>
        </authorList>
    </citation>
    <scope>NUCLEOTIDE SEQUENCE [LARGE SCALE GENOMIC DNA]</scope>
    <source>
        <strain evidence="3">KRD185</strain>
    </source>
</reference>
<dbReference type="InterPro" id="IPR003594">
    <property type="entry name" value="HATPase_dom"/>
</dbReference>
<dbReference type="Proteomes" id="UP000694300">
    <property type="component" value="Unassembled WGS sequence"/>
</dbReference>
<organism evidence="2 3">
    <name type="scientific">Pseudonocardia oceani</name>
    <dbReference type="NCBI Taxonomy" id="2792013"/>
    <lineage>
        <taxon>Bacteria</taxon>
        <taxon>Bacillati</taxon>
        <taxon>Actinomycetota</taxon>
        <taxon>Actinomycetes</taxon>
        <taxon>Pseudonocardiales</taxon>
        <taxon>Pseudonocardiaceae</taxon>
        <taxon>Pseudonocardia</taxon>
    </lineage>
</organism>
<keyword evidence="3" id="KW-1185">Reference proteome</keyword>
<dbReference type="RefSeq" id="WP_218592123.1">
    <property type="nucleotide sequence ID" value="NZ_JADQDE010000132.1"/>
</dbReference>
<protein>
    <submittedName>
        <fullName evidence="2">ATP-binding protein</fullName>
    </submittedName>
</protein>
<dbReference type="EMBL" id="JADQDF010000001">
    <property type="protein sequence ID" value="MBW0129913.1"/>
    <property type="molecule type" value="Genomic_DNA"/>
</dbReference>
<evidence type="ECO:0000313" key="3">
    <source>
        <dbReference type="Proteomes" id="UP000694300"/>
    </source>
</evidence>
<gene>
    <name evidence="2" type="ORF">I4I82_19815</name>
</gene>
<name>A0ABS6UD84_9PSEU</name>
<accession>A0ABS6UD84</accession>
<keyword evidence="2" id="KW-0547">Nucleotide-binding</keyword>
<feature type="domain" description="Histidine kinase/HSP90-like ATPase" evidence="1">
    <location>
        <begin position="12"/>
        <end position="139"/>
    </location>
</feature>
<evidence type="ECO:0000313" key="2">
    <source>
        <dbReference type="EMBL" id="MBW0129913.1"/>
    </source>
</evidence>
<proteinExistence type="predicted"/>
<dbReference type="Pfam" id="PF13581">
    <property type="entry name" value="HATPase_c_2"/>
    <property type="match status" value="1"/>
</dbReference>
<keyword evidence="2" id="KW-0067">ATP-binding</keyword>